<comment type="subunit">
    <text evidence="1">Monomer. Homodimer; disulfide-linked.</text>
</comment>
<accession>A0A669E0Q8</accession>
<evidence type="ECO:0000256" key="1">
    <source>
        <dbReference type="RuleBase" id="RU369039"/>
    </source>
</evidence>
<gene>
    <name evidence="5" type="primary">LOC102079944</name>
</gene>
<comment type="domain">
    <text evidence="1">The N-terminal region may be exposed to the interior of the granule, whereas the C-terminal portion may be embedded in the membrane. During phagocytosis and degranulation, proteases may be released and activated and cleave BPI at the junction of the N- and C-terminal portions of the molecule, providing controlled release of the N-terminal antibacterial fragment when bacteria are ingested.</text>
</comment>
<keyword evidence="2" id="KW-0472">Membrane</keyword>
<keyword evidence="1" id="KW-0044">Antibiotic</keyword>
<dbReference type="GeneTree" id="ENSGT00940000180276"/>
<evidence type="ECO:0000256" key="3">
    <source>
        <dbReference type="SAM" id="SignalP"/>
    </source>
</evidence>
<dbReference type="Pfam" id="PF02886">
    <property type="entry name" value="LBP_BPI_CETP_C"/>
    <property type="match status" value="1"/>
</dbReference>
<dbReference type="Gene3D" id="3.15.10.10">
    <property type="entry name" value="Bactericidal permeability-increasing protein, domain 1"/>
    <property type="match status" value="1"/>
</dbReference>
<dbReference type="Gene3D" id="3.15.20.10">
    <property type="entry name" value="Bactericidal permeability-increasing protein, domain 2"/>
    <property type="match status" value="1"/>
</dbReference>
<name>A0A669E0Q8_ORENI</name>
<evidence type="ECO:0000313" key="6">
    <source>
        <dbReference type="Proteomes" id="UP000005207"/>
    </source>
</evidence>
<keyword evidence="1" id="KW-0391">Immunity</keyword>
<protein>
    <recommendedName>
        <fullName evidence="1">Bactericidal permeability-increasing protein</fullName>
        <shortName evidence="1">BPI</shortName>
    </recommendedName>
</protein>
<comment type="function">
    <text evidence="1">The cytotoxic action of BPI is limited to many species of Gram-negative bacteria; this specificity may be explained by a strong affinity of the very basic N-terminal half for the negatively charged lipopolysaccharides that are unique to the Gram-negative bacterial outer envelope.</text>
</comment>
<keyword evidence="1" id="KW-0964">Secreted</keyword>
<keyword evidence="2" id="KW-0812">Transmembrane</keyword>
<keyword evidence="1" id="KW-0399">Innate immunity</keyword>
<sequence length="475" mass="53507">MKSCVVIFFLVSLISSDTAAPPPGIKVRITEKVKDLGLMYLKGLVNREFLIENEDFLIKSVTLTKLQIDPAQVDFRFQDKIGLQFEIRDLNFALQLQREKNVQFFKKFKIDKGTTIFTGEGVRAMILVRMNQNPKGHLNVEIGKEDCKINADSIRTKSTGFVGKVLDKFKSLTKHFFKKKICPALQPMINDKLKDLSTMRTVHEGRQLDLDYSLSSDIAVTSRSLDMSFKGLLSVHGKAVDPGSIRPGREPVFTETNKMVYVGISEFFFNGAAMAIYKSGPFEFNVPEMEGLLVGLGQKIMEIKPGPWTAELIEAPIIEISNDDLSATAYFKAQRKAKLNGFLMTCRFKMDIEFKERLLIMNIQEPKCKEKAGKIKGKFLVRRQCSNRFTSISLYQQIFIIIIIIIIITCVSLFVQAFLVNVFHERITKSLVKEIPIPLPAELSLINATNQFEEGYLVVGGSLTFNPQNSSNAGG</sequence>
<reference evidence="5" key="3">
    <citation type="submission" date="2025-09" db="UniProtKB">
        <authorList>
            <consortium name="Ensembl"/>
        </authorList>
    </citation>
    <scope>IDENTIFICATION</scope>
</reference>
<feature type="transmembrane region" description="Helical" evidence="2">
    <location>
        <begin position="398"/>
        <end position="423"/>
    </location>
</feature>
<proteinExistence type="predicted"/>
<feature type="signal peptide" evidence="3">
    <location>
        <begin position="1"/>
        <end position="19"/>
    </location>
</feature>
<dbReference type="InterPro" id="IPR001124">
    <property type="entry name" value="Lipid-bd_serum_glycop_C"/>
</dbReference>
<dbReference type="GO" id="GO:0005615">
    <property type="term" value="C:extracellular space"/>
    <property type="evidence" value="ECO:0007669"/>
    <property type="project" value="UniProtKB-UniRule"/>
</dbReference>
<feature type="chain" id="PRO_5025552180" description="Bactericidal permeability-increasing protein" evidence="3">
    <location>
        <begin position="20"/>
        <end position="475"/>
    </location>
</feature>
<dbReference type="InterPro" id="IPR032942">
    <property type="entry name" value="BPI/LBP/Plunc"/>
</dbReference>
<feature type="domain" description="Lipid-binding serum glycoprotein C-terminal" evidence="4">
    <location>
        <begin position="224"/>
        <end position="286"/>
    </location>
</feature>
<comment type="subcellular location">
    <subcellularLocation>
        <location evidence="1">Secreted</location>
    </subcellularLocation>
</comment>
<keyword evidence="1" id="KW-0325">Glycoprotein</keyword>
<dbReference type="SUPFAM" id="SSF55394">
    <property type="entry name" value="Bactericidal permeability-increasing protein, BPI"/>
    <property type="match status" value="2"/>
</dbReference>
<evidence type="ECO:0000313" key="5">
    <source>
        <dbReference type="Ensembl" id="ENSONIP00000065189.1"/>
    </source>
</evidence>
<reference evidence="5" key="2">
    <citation type="submission" date="2025-08" db="UniProtKB">
        <authorList>
            <consortium name="Ensembl"/>
        </authorList>
    </citation>
    <scope>IDENTIFICATION</scope>
</reference>
<evidence type="ECO:0000256" key="2">
    <source>
        <dbReference type="SAM" id="Phobius"/>
    </source>
</evidence>
<dbReference type="GO" id="GO:0008289">
    <property type="term" value="F:lipid binding"/>
    <property type="evidence" value="ECO:0007669"/>
    <property type="project" value="InterPro"/>
</dbReference>
<evidence type="ECO:0000259" key="4">
    <source>
        <dbReference type="Pfam" id="PF02886"/>
    </source>
</evidence>
<reference evidence="6" key="1">
    <citation type="submission" date="2012-01" db="EMBL/GenBank/DDBJ databases">
        <title>The Genome Sequence of Oreochromis niloticus (Nile Tilapia).</title>
        <authorList>
            <consortium name="Broad Institute Genome Assembly Team"/>
            <consortium name="Broad Institute Sequencing Platform"/>
            <person name="Di Palma F."/>
            <person name="Johnson J."/>
            <person name="Lander E.S."/>
            <person name="Lindblad-Toh K."/>
        </authorList>
    </citation>
    <scope>NUCLEOTIDE SEQUENCE [LARGE SCALE GENOMIC DNA]</scope>
</reference>
<dbReference type="PANTHER" id="PTHR10504:SF131">
    <property type="entry name" value="BPI2 DOMAIN-CONTAINING PROTEIN"/>
    <property type="match status" value="1"/>
</dbReference>
<keyword evidence="1 3" id="KW-0732">Signal</keyword>
<dbReference type="Proteomes" id="UP000005207">
    <property type="component" value="Linkage group LG3"/>
</dbReference>
<dbReference type="AlphaFoldDB" id="A0A669E0Q8"/>
<keyword evidence="1" id="KW-1015">Disulfide bond</keyword>
<keyword evidence="1" id="KW-0929">Antimicrobial</keyword>
<dbReference type="GO" id="GO:0045087">
    <property type="term" value="P:innate immune response"/>
    <property type="evidence" value="ECO:0007669"/>
    <property type="project" value="UniProtKB-UniRule"/>
</dbReference>
<keyword evidence="2" id="KW-1133">Transmembrane helix</keyword>
<dbReference type="GO" id="GO:0050829">
    <property type="term" value="P:defense response to Gram-negative bacterium"/>
    <property type="evidence" value="ECO:0007669"/>
    <property type="project" value="UniProtKB-UniRule"/>
</dbReference>
<dbReference type="Ensembl" id="ENSONIT00000052627.1">
    <property type="protein sequence ID" value="ENSONIP00000065189.1"/>
    <property type="gene ID" value="ENSONIG00000035700.1"/>
</dbReference>
<comment type="domain">
    <text evidence="1">The N- and C-terminal barrels adopt an identical fold despite having only 13% of conserved residues.</text>
</comment>
<organism evidence="5 6">
    <name type="scientific">Oreochromis niloticus</name>
    <name type="common">Nile tilapia</name>
    <name type="synonym">Tilapia nilotica</name>
    <dbReference type="NCBI Taxonomy" id="8128"/>
    <lineage>
        <taxon>Eukaryota</taxon>
        <taxon>Metazoa</taxon>
        <taxon>Chordata</taxon>
        <taxon>Craniata</taxon>
        <taxon>Vertebrata</taxon>
        <taxon>Euteleostomi</taxon>
        <taxon>Actinopterygii</taxon>
        <taxon>Neopterygii</taxon>
        <taxon>Teleostei</taxon>
        <taxon>Neoteleostei</taxon>
        <taxon>Acanthomorphata</taxon>
        <taxon>Ovalentaria</taxon>
        <taxon>Cichlomorphae</taxon>
        <taxon>Cichliformes</taxon>
        <taxon>Cichlidae</taxon>
        <taxon>African cichlids</taxon>
        <taxon>Pseudocrenilabrinae</taxon>
        <taxon>Oreochromini</taxon>
        <taxon>Oreochromis</taxon>
    </lineage>
</organism>
<keyword evidence="6" id="KW-1185">Reference proteome</keyword>
<dbReference type="InterPro" id="IPR017943">
    <property type="entry name" value="Bactericidal_perm-incr_a/b_dom"/>
</dbReference>
<dbReference type="PANTHER" id="PTHR10504">
    <property type="entry name" value="BACTERICIDAL PERMEABILITY-INCREASING BPI PROTEIN-RELATED"/>
    <property type="match status" value="1"/>
</dbReference>